<organism evidence="3 4">
    <name type="scientific">Nocardia jiangxiensis</name>
    <dbReference type="NCBI Taxonomy" id="282685"/>
    <lineage>
        <taxon>Bacteria</taxon>
        <taxon>Bacillati</taxon>
        <taxon>Actinomycetota</taxon>
        <taxon>Actinomycetes</taxon>
        <taxon>Mycobacteriales</taxon>
        <taxon>Nocardiaceae</taxon>
        <taxon>Nocardia</taxon>
    </lineage>
</organism>
<sequence>MTDTTLTPDPQRHRAWALLSRVALSAPGMVAELVHAHGAVDAADRVVSGVIDARYGPRDWQRAEDDLFRTALMGGRLPTRDAPHWPARLDELGADVHAPVALWVRGPQEPELFASNTIGVVGSRVASGYGQRVTHDFAGALARQGWTVVSGAAFGVDAAAHTAALAEQGSTIAVLPCGLDRPYPAAHERLLARIVETGLVISEYPPGIGPVKSRFLARNRIIAALSLGVLVCEAGLRSGAANTVQWAARSPRCQARSPQPRPRAATT</sequence>
<dbReference type="Pfam" id="PF02481">
    <property type="entry name" value="DNA_processg_A"/>
    <property type="match status" value="1"/>
</dbReference>
<name>A0ABW6SE93_9NOCA</name>
<dbReference type="EMBL" id="JBIAQY010000028">
    <property type="protein sequence ID" value="MFF3574590.1"/>
    <property type="molecule type" value="Genomic_DNA"/>
</dbReference>
<comment type="similarity">
    <text evidence="1">Belongs to the DprA/Smf family.</text>
</comment>
<protein>
    <submittedName>
        <fullName evidence="3">DNA-processing protein DprA</fullName>
    </submittedName>
</protein>
<dbReference type="InterPro" id="IPR057666">
    <property type="entry name" value="DrpA_SLOG"/>
</dbReference>
<accession>A0ABW6SE93</accession>
<keyword evidence="4" id="KW-1185">Reference proteome</keyword>
<evidence type="ECO:0000256" key="1">
    <source>
        <dbReference type="ARBA" id="ARBA00006525"/>
    </source>
</evidence>
<evidence type="ECO:0000313" key="4">
    <source>
        <dbReference type="Proteomes" id="UP001601992"/>
    </source>
</evidence>
<reference evidence="3 4" key="1">
    <citation type="submission" date="2024-10" db="EMBL/GenBank/DDBJ databases">
        <title>The Natural Products Discovery Center: Release of the First 8490 Sequenced Strains for Exploring Actinobacteria Biosynthetic Diversity.</title>
        <authorList>
            <person name="Kalkreuter E."/>
            <person name="Kautsar S.A."/>
            <person name="Yang D."/>
            <person name="Bader C.D."/>
            <person name="Teijaro C.N."/>
            <person name="Fluegel L."/>
            <person name="Davis C.M."/>
            <person name="Simpson J.R."/>
            <person name="Lauterbach L."/>
            <person name="Steele A.D."/>
            <person name="Gui C."/>
            <person name="Meng S."/>
            <person name="Li G."/>
            <person name="Viehrig K."/>
            <person name="Ye F."/>
            <person name="Su P."/>
            <person name="Kiefer A.F."/>
            <person name="Nichols A."/>
            <person name="Cepeda A.J."/>
            <person name="Yan W."/>
            <person name="Fan B."/>
            <person name="Jiang Y."/>
            <person name="Adhikari A."/>
            <person name="Zheng C.-J."/>
            <person name="Schuster L."/>
            <person name="Cowan T.M."/>
            <person name="Smanski M.J."/>
            <person name="Chevrette M.G."/>
            <person name="De Carvalho L.P.S."/>
            <person name="Shen B."/>
        </authorList>
    </citation>
    <scope>NUCLEOTIDE SEQUENCE [LARGE SCALE GENOMIC DNA]</scope>
    <source>
        <strain evidence="3 4">NPDC002593</strain>
    </source>
</reference>
<dbReference type="PANTHER" id="PTHR43022:SF1">
    <property type="entry name" value="PROTEIN SMF"/>
    <property type="match status" value="1"/>
</dbReference>
<feature type="domain" description="Smf/DprA SLOG" evidence="2">
    <location>
        <begin position="79"/>
        <end position="252"/>
    </location>
</feature>
<comment type="caution">
    <text evidence="3">The sequence shown here is derived from an EMBL/GenBank/DDBJ whole genome shotgun (WGS) entry which is preliminary data.</text>
</comment>
<dbReference type="InterPro" id="IPR003488">
    <property type="entry name" value="DprA"/>
</dbReference>
<dbReference type="RefSeq" id="WP_051194329.1">
    <property type="nucleotide sequence ID" value="NZ_JBIAQY010000028.1"/>
</dbReference>
<proteinExistence type="inferred from homology"/>
<dbReference type="PANTHER" id="PTHR43022">
    <property type="entry name" value="PROTEIN SMF"/>
    <property type="match status" value="1"/>
</dbReference>
<gene>
    <name evidence="3" type="ORF">ACFYXQ_43260</name>
</gene>
<evidence type="ECO:0000259" key="2">
    <source>
        <dbReference type="Pfam" id="PF02481"/>
    </source>
</evidence>
<dbReference type="SUPFAM" id="SSF102405">
    <property type="entry name" value="MCP/YpsA-like"/>
    <property type="match status" value="1"/>
</dbReference>
<dbReference type="Proteomes" id="UP001601992">
    <property type="component" value="Unassembled WGS sequence"/>
</dbReference>
<dbReference type="Gene3D" id="3.40.50.450">
    <property type="match status" value="1"/>
</dbReference>
<evidence type="ECO:0000313" key="3">
    <source>
        <dbReference type="EMBL" id="MFF3574590.1"/>
    </source>
</evidence>